<dbReference type="PANTHER" id="PTHR21198:SF7">
    <property type="entry name" value="ASPARTATE-GLUTAMATE RACEMASE FAMILY"/>
    <property type="match status" value="1"/>
</dbReference>
<dbReference type="EMBL" id="PDNW01000001">
    <property type="protein sequence ID" value="PLC51604.1"/>
    <property type="molecule type" value="Genomic_DNA"/>
</dbReference>
<dbReference type="AlphaFoldDB" id="A0A2N4U9B0"/>
<dbReference type="InterPro" id="IPR015942">
    <property type="entry name" value="Asp/Glu/hydantoin_racemase"/>
</dbReference>
<dbReference type="Pfam" id="PF01177">
    <property type="entry name" value="Asp_Glu_race"/>
    <property type="match status" value="1"/>
</dbReference>
<gene>
    <name evidence="3" type="ORF">CR159_00790</name>
</gene>
<dbReference type="GO" id="GO:0047661">
    <property type="term" value="F:amino-acid racemase activity"/>
    <property type="evidence" value="ECO:0007669"/>
    <property type="project" value="InterPro"/>
</dbReference>
<protein>
    <recommendedName>
        <fullName evidence="5">Aspartate racemase</fullName>
    </recommendedName>
</protein>
<organism evidence="3 4">
    <name type="scientific">Pollutimonas subterranea</name>
    <dbReference type="NCBI Taxonomy" id="2045210"/>
    <lineage>
        <taxon>Bacteria</taxon>
        <taxon>Pseudomonadati</taxon>
        <taxon>Pseudomonadota</taxon>
        <taxon>Betaproteobacteria</taxon>
        <taxon>Burkholderiales</taxon>
        <taxon>Alcaligenaceae</taxon>
        <taxon>Pollutimonas</taxon>
    </lineage>
</organism>
<sequence>MTAKEDSCMKEFRPARTPRIVGVIGGMGPLATVDFMQQLVELSPSLSDQEHIPAIVAQIPQIPDRVGAILRATESPLPQLTESLRRLERAGADFIVMPCNTAHYWHKDLAAATDLPFIHIVDSVLEVLAERGLKPDAPVGLLATPATFAAGIYANRPDNGSALQFVAPTESEIQEFVIPAIGLVKAGRVQDAGILIQECVHRLRARGLEYIVLGCTELPMALKAVGVAIEDGYIDSTAALAKAAIKAALPTPDLPQDPTLSHL</sequence>
<evidence type="ECO:0000256" key="1">
    <source>
        <dbReference type="ARBA" id="ARBA00007847"/>
    </source>
</evidence>
<keyword evidence="4" id="KW-1185">Reference proteome</keyword>
<dbReference type="PROSITE" id="PS00923">
    <property type="entry name" value="ASP_GLU_RACEMASE_1"/>
    <property type="match status" value="1"/>
</dbReference>
<proteinExistence type="inferred from homology"/>
<evidence type="ECO:0008006" key="5">
    <source>
        <dbReference type="Google" id="ProtNLM"/>
    </source>
</evidence>
<keyword evidence="2" id="KW-0413">Isomerase</keyword>
<dbReference type="InterPro" id="IPR001920">
    <property type="entry name" value="Asp/Glu_race"/>
</dbReference>
<evidence type="ECO:0000313" key="4">
    <source>
        <dbReference type="Proteomes" id="UP000234190"/>
    </source>
</evidence>
<reference evidence="3 4" key="1">
    <citation type="submission" date="2017-10" db="EMBL/GenBank/DDBJ databases">
        <title>Two draft genome sequences of Pusillimonas sp. strains isolated from a nitrate- and radionuclide-contaminated groundwater in Russia.</title>
        <authorList>
            <person name="Grouzdev D.S."/>
            <person name="Tourova T.P."/>
            <person name="Goeva M.A."/>
            <person name="Babich T.L."/>
            <person name="Sokolova D.S."/>
            <person name="Abdullin R."/>
            <person name="Poltaraus A.B."/>
            <person name="Toshchakov S.V."/>
            <person name="Nazina T.N."/>
        </authorList>
    </citation>
    <scope>NUCLEOTIDE SEQUENCE [LARGE SCALE GENOMIC DNA]</scope>
    <source>
        <strain evidence="3 4">JR1/69-3-13</strain>
    </source>
</reference>
<dbReference type="PANTHER" id="PTHR21198">
    <property type="entry name" value="GLUTAMATE RACEMASE"/>
    <property type="match status" value="1"/>
</dbReference>
<evidence type="ECO:0000256" key="2">
    <source>
        <dbReference type="ARBA" id="ARBA00023235"/>
    </source>
</evidence>
<dbReference type="SUPFAM" id="SSF53681">
    <property type="entry name" value="Aspartate/glutamate racemase"/>
    <property type="match status" value="2"/>
</dbReference>
<name>A0A2N4U9B0_9BURK</name>
<dbReference type="InterPro" id="IPR018187">
    <property type="entry name" value="Asp/Glu_racemase_AS_1"/>
</dbReference>
<comment type="caution">
    <text evidence="3">The sequence shown here is derived from an EMBL/GenBank/DDBJ whole genome shotgun (WGS) entry which is preliminary data.</text>
</comment>
<evidence type="ECO:0000313" key="3">
    <source>
        <dbReference type="EMBL" id="PLC51604.1"/>
    </source>
</evidence>
<dbReference type="Proteomes" id="UP000234190">
    <property type="component" value="Unassembled WGS sequence"/>
</dbReference>
<comment type="similarity">
    <text evidence="1">Belongs to the aspartate/glutamate racemases family.</text>
</comment>
<dbReference type="NCBIfam" id="TIGR00035">
    <property type="entry name" value="asp_race"/>
    <property type="match status" value="1"/>
</dbReference>
<dbReference type="InterPro" id="IPR004380">
    <property type="entry name" value="Asp_race"/>
</dbReference>
<accession>A0A2N4U9B0</accession>
<dbReference type="Gene3D" id="3.40.50.1860">
    <property type="match status" value="2"/>
</dbReference>